<dbReference type="InterPro" id="IPR023393">
    <property type="entry name" value="START-like_dom_sf"/>
</dbReference>
<feature type="domain" description="Activator of Hsp90 ATPase homologue 1/2-like C-terminal" evidence="2">
    <location>
        <begin position="20"/>
        <end position="169"/>
    </location>
</feature>
<dbReference type="Pfam" id="PF08327">
    <property type="entry name" value="AHSA1"/>
    <property type="match status" value="1"/>
</dbReference>
<comment type="caution">
    <text evidence="3">The sequence shown here is derived from an EMBL/GenBank/DDBJ whole genome shotgun (WGS) entry which is preliminary data.</text>
</comment>
<dbReference type="RefSeq" id="WP_262684433.1">
    <property type="nucleotide sequence ID" value="NZ_JAOQIO010000038.1"/>
</dbReference>
<keyword evidence="4" id="KW-1185">Reference proteome</keyword>
<reference evidence="3 4" key="1">
    <citation type="submission" date="2022-09" db="EMBL/GenBank/DDBJ databases">
        <authorList>
            <person name="Han X.L."/>
            <person name="Wang Q."/>
            <person name="Lu T."/>
        </authorList>
    </citation>
    <scope>NUCLEOTIDE SEQUENCE [LARGE SCALE GENOMIC DNA]</scope>
    <source>
        <strain evidence="3 4">WQ 127069</strain>
    </source>
</reference>
<name>A0ABT2UEQ4_9BACL</name>
<evidence type="ECO:0000313" key="3">
    <source>
        <dbReference type="EMBL" id="MCU6793124.1"/>
    </source>
</evidence>
<dbReference type="EMBL" id="JAOQIO010000038">
    <property type="protein sequence ID" value="MCU6793124.1"/>
    <property type="molecule type" value="Genomic_DNA"/>
</dbReference>
<comment type="similarity">
    <text evidence="1">Belongs to the AHA1 family.</text>
</comment>
<sequence length="172" mass="19717">MSEQQTTNPEYDLVITRTFNAPRELVFKVWTDADHLKHWWGPTGFTIHVAQADIRPGGIFHYCMKAADGHEMWGKFVYHEIVSPERIVFVNSFSDEEGNIVRAPFSQTQTFPLEIYNVFTFTEEEGTTTITLRGGPINATEEEIQFFHSMHESMQQGFAGTFGQLDDYLATL</sequence>
<dbReference type="SUPFAM" id="SSF55961">
    <property type="entry name" value="Bet v1-like"/>
    <property type="match status" value="1"/>
</dbReference>
<proteinExistence type="inferred from homology"/>
<protein>
    <submittedName>
        <fullName evidence="3">SRPBCC domain-containing protein</fullName>
    </submittedName>
</protein>
<evidence type="ECO:0000313" key="4">
    <source>
        <dbReference type="Proteomes" id="UP001652445"/>
    </source>
</evidence>
<organism evidence="3 4">
    <name type="scientific">Paenibacillus baimaensis</name>
    <dbReference type="NCBI Taxonomy" id="2982185"/>
    <lineage>
        <taxon>Bacteria</taxon>
        <taxon>Bacillati</taxon>
        <taxon>Bacillota</taxon>
        <taxon>Bacilli</taxon>
        <taxon>Bacillales</taxon>
        <taxon>Paenibacillaceae</taxon>
        <taxon>Paenibacillus</taxon>
    </lineage>
</organism>
<dbReference type="Proteomes" id="UP001652445">
    <property type="component" value="Unassembled WGS sequence"/>
</dbReference>
<gene>
    <name evidence="3" type="ORF">OB236_13455</name>
</gene>
<evidence type="ECO:0000256" key="1">
    <source>
        <dbReference type="ARBA" id="ARBA00006817"/>
    </source>
</evidence>
<dbReference type="InterPro" id="IPR013538">
    <property type="entry name" value="ASHA1/2-like_C"/>
</dbReference>
<accession>A0ABT2UEQ4</accession>
<dbReference type="Gene3D" id="3.30.530.20">
    <property type="match status" value="1"/>
</dbReference>
<evidence type="ECO:0000259" key="2">
    <source>
        <dbReference type="Pfam" id="PF08327"/>
    </source>
</evidence>